<dbReference type="EMBL" id="CP053985">
    <property type="protein sequence ID" value="QKH39035.1"/>
    <property type="molecule type" value="Genomic_DNA"/>
</dbReference>
<gene>
    <name evidence="3" type="ORF">FOC84_30505</name>
</gene>
<dbReference type="Gene3D" id="3.40.47.10">
    <property type="match status" value="1"/>
</dbReference>
<dbReference type="Proteomes" id="UP000500970">
    <property type="component" value="Chromosome"/>
</dbReference>
<protein>
    <submittedName>
        <fullName evidence="3">Thiolase family protein</fullName>
    </submittedName>
</protein>
<dbReference type="CDD" id="cd00829">
    <property type="entry name" value="SCP-x_thiolase"/>
    <property type="match status" value="1"/>
</dbReference>
<dbReference type="PIRSF" id="PIRSF000429">
    <property type="entry name" value="Ac-CoA_Ac_transf"/>
    <property type="match status" value="1"/>
</dbReference>
<dbReference type="Pfam" id="PF22691">
    <property type="entry name" value="Thiolase_C_1"/>
    <property type="match status" value="1"/>
</dbReference>
<sequence>MSAVRGPGIVGVGETPSLRHPGPGTSTAGLLAEAIAQALRSAGLEPGDVDGLGVASFTLRPDRAIDLAWRLGLRLNWCMQDEMGGASAINLLRQAWLALEAGQAKTIVLVAGDHFTGADFAGLVRGYNRSAQDYLSPLGCEGPNPLFAMLTQRQMAHTGLTREDYGALCVAQRLWAVGNSNAAYREPLSLAQYLAAPMVAPPLGRLDCVPVVSGACALVLSARPAAISVRLLASDARYNGDQQEGDGLQTGIAAFAPALWQRAGLGPQDMDVLSVYDDYPAMALAQLCDLGLARADDLPGFIARRLATRDLPVNTAGGQLSAGQAGTAGGMHGLVEVVRQLLGQAGDRQVRGARHGVATGYGMVQLRYGMCANAAVLAREEA</sequence>
<dbReference type="SUPFAM" id="SSF53901">
    <property type="entry name" value="Thiolase-like"/>
    <property type="match status" value="2"/>
</dbReference>
<reference evidence="3 4" key="1">
    <citation type="submission" date="2020-05" db="EMBL/GenBank/DDBJ databases">
        <title>FDA dAtabase for Regulatory Grade micrObial Sequences (FDA-ARGOS): Supporting development and validation of Infectious Disease Dx tests.</title>
        <authorList>
            <person name="Sproer C."/>
            <person name="Gronow S."/>
            <person name="Severitt S."/>
            <person name="Schroder I."/>
            <person name="Tallon L."/>
            <person name="Sadzewicz L."/>
            <person name="Zhao X."/>
            <person name="Vavikolanu K."/>
            <person name="Mehta A."/>
            <person name="Aluvathingal J."/>
            <person name="Nadendla S."/>
            <person name="Myers T."/>
            <person name="Yan Y."/>
            <person name="Sichtig H."/>
        </authorList>
    </citation>
    <scope>NUCLEOTIDE SEQUENCE [LARGE SCALE GENOMIC DNA]</scope>
    <source>
        <strain evidence="3 4">FDAARGOS_790</strain>
    </source>
</reference>
<proteinExistence type="predicted"/>
<dbReference type="GO" id="GO:0003988">
    <property type="term" value="F:acetyl-CoA C-acyltransferase activity"/>
    <property type="evidence" value="ECO:0007669"/>
    <property type="project" value="UniProtKB-ARBA"/>
</dbReference>
<feature type="region of interest" description="Disordered" evidence="1">
    <location>
        <begin position="1"/>
        <end position="23"/>
    </location>
</feature>
<feature type="domain" description="Thiolase C-terminal" evidence="2">
    <location>
        <begin position="248"/>
        <end position="364"/>
    </location>
</feature>
<dbReference type="InterPro" id="IPR002155">
    <property type="entry name" value="Thiolase"/>
</dbReference>
<evidence type="ECO:0000313" key="3">
    <source>
        <dbReference type="EMBL" id="QKH39035.1"/>
    </source>
</evidence>
<accession>A0A7D4E139</accession>
<dbReference type="InterPro" id="IPR055140">
    <property type="entry name" value="Thiolase_C_2"/>
</dbReference>
<evidence type="ECO:0000259" key="2">
    <source>
        <dbReference type="Pfam" id="PF22691"/>
    </source>
</evidence>
<dbReference type="RefSeq" id="WP_173148929.1">
    <property type="nucleotide sequence ID" value="NZ_CP053985.1"/>
</dbReference>
<dbReference type="AlphaFoldDB" id="A0A7D4E139"/>
<evidence type="ECO:0000256" key="1">
    <source>
        <dbReference type="SAM" id="MobiDB-lite"/>
    </source>
</evidence>
<organism evidence="3 4">
    <name type="scientific">Achromobacter pestifer</name>
    <dbReference type="NCBI Taxonomy" id="1353889"/>
    <lineage>
        <taxon>Bacteria</taxon>
        <taxon>Pseudomonadati</taxon>
        <taxon>Pseudomonadota</taxon>
        <taxon>Betaproteobacteria</taxon>
        <taxon>Burkholderiales</taxon>
        <taxon>Alcaligenaceae</taxon>
        <taxon>Achromobacter</taxon>
    </lineage>
</organism>
<dbReference type="PANTHER" id="PTHR42870:SF1">
    <property type="entry name" value="NON-SPECIFIC LIPID-TRANSFER PROTEIN-LIKE 2"/>
    <property type="match status" value="1"/>
</dbReference>
<dbReference type="InterPro" id="IPR016039">
    <property type="entry name" value="Thiolase-like"/>
</dbReference>
<dbReference type="KEGG" id="apes:FOC84_30505"/>
<evidence type="ECO:0000313" key="4">
    <source>
        <dbReference type="Proteomes" id="UP000500970"/>
    </source>
</evidence>
<keyword evidence="4" id="KW-1185">Reference proteome</keyword>
<name>A0A7D4E139_9BURK</name>
<dbReference type="PANTHER" id="PTHR42870">
    <property type="entry name" value="ACETYL-COA C-ACETYLTRANSFERASE"/>
    <property type="match status" value="1"/>
</dbReference>